<keyword evidence="1" id="KW-0472">Membrane</keyword>
<name>A0ABW5S200_9BACL</name>
<protein>
    <submittedName>
        <fullName evidence="2">Uncharacterized protein</fullName>
    </submittedName>
</protein>
<keyword evidence="1" id="KW-0812">Transmembrane</keyword>
<dbReference type="RefSeq" id="WP_253058356.1">
    <property type="nucleotide sequence ID" value="NZ_JAMXWM010000002.1"/>
</dbReference>
<keyword evidence="1" id="KW-1133">Transmembrane helix</keyword>
<reference evidence="3" key="1">
    <citation type="journal article" date="2019" name="Int. J. Syst. Evol. Microbiol.">
        <title>The Global Catalogue of Microorganisms (GCM) 10K type strain sequencing project: providing services to taxonomists for standard genome sequencing and annotation.</title>
        <authorList>
            <consortium name="The Broad Institute Genomics Platform"/>
            <consortium name="The Broad Institute Genome Sequencing Center for Infectious Disease"/>
            <person name="Wu L."/>
            <person name="Ma J."/>
        </authorList>
    </citation>
    <scope>NUCLEOTIDE SEQUENCE [LARGE SCALE GENOMIC DNA]</scope>
    <source>
        <strain evidence="3">TISTR 2466</strain>
    </source>
</reference>
<accession>A0ABW5S200</accession>
<dbReference type="Proteomes" id="UP001597399">
    <property type="component" value="Unassembled WGS sequence"/>
</dbReference>
<feature type="transmembrane region" description="Helical" evidence="1">
    <location>
        <begin position="31"/>
        <end position="50"/>
    </location>
</feature>
<feature type="transmembrane region" description="Helical" evidence="1">
    <location>
        <begin position="7"/>
        <end position="25"/>
    </location>
</feature>
<comment type="caution">
    <text evidence="2">The sequence shown here is derived from an EMBL/GenBank/DDBJ whole genome shotgun (WGS) entry which is preliminary data.</text>
</comment>
<organism evidence="2 3">
    <name type="scientific">Sporolactobacillus shoreicorticis</name>
    <dbReference type="NCBI Taxonomy" id="1923877"/>
    <lineage>
        <taxon>Bacteria</taxon>
        <taxon>Bacillati</taxon>
        <taxon>Bacillota</taxon>
        <taxon>Bacilli</taxon>
        <taxon>Bacillales</taxon>
        <taxon>Sporolactobacillaceae</taxon>
        <taxon>Sporolactobacillus</taxon>
    </lineage>
</organism>
<evidence type="ECO:0000313" key="3">
    <source>
        <dbReference type="Proteomes" id="UP001597399"/>
    </source>
</evidence>
<evidence type="ECO:0000256" key="1">
    <source>
        <dbReference type="SAM" id="Phobius"/>
    </source>
</evidence>
<proteinExistence type="predicted"/>
<sequence>MIGIILYGCYFLILFFFLFSVHFRLETVSVILTHALIIFPGVIPLIIIAVDQRKDEQKKAKLTEKTNDDS</sequence>
<gene>
    <name evidence="2" type="ORF">ACFSUE_06000</name>
</gene>
<evidence type="ECO:0000313" key="2">
    <source>
        <dbReference type="EMBL" id="MFD2693182.1"/>
    </source>
</evidence>
<keyword evidence="3" id="KW-1185">Reference proteome</keyword>
<dbReference type="EMBL" id="JBHUMQ010000015">
    <property type="protein sequence ID" value="MFD2693182.1"/>
    <property type="molecule type" value="Genomic_DNA"/>
</dbReference>